<organism evidence="7 8">
    <name type="scientific">Candidatus Nomurabacteria bacterium GW2011_GWA2_43_15</name>
    <dbReference type="NCBI Taxonomy" id="1618738"/>
    <lineage>
        <taxon>Bacteria</taxon>
        <taxon>Candidatus Nomuraibacteriota</taxon>
    </lineage>
</organism>
<dbReference type="STRING" id="1618738.UV76_C0004G0001"/>
<keyword evidence="3" id="KW-0378">Hydrolase</keyword>
<dbReference type="Gene3D" id="3.90.226.10">
    <property type="entry name" value="2-enoyl-CoA Hydratase, Chain A, domain 1"/>
    <property type="match status" value="1"/>
</dbReference>
<dbReference type="CDD" id="cd06782">
    <property type="entry name" value="cpPDZ_CPP-like"/>
    <property type="match status" value="1"/>
</dbReference>
<evidence type="ECO:0000256" key="3">
    <source>
        <dbReference type="ARBA" id="ARBA00022801"/>
    </source>
</evidence>
<dbReference type="Gene3D" id="2.30.42.10">
    <property type="match status" value="1"/>
</dbReference>
<name>A0A0G1GQJ8_9BACT</name>
<dbReference type="PANTHER" id="PTHR32060:SF30">
    <property type="entry name" value="CARBOXY-TERMINAL PROCESSING PROTEASE CTPA"/>
    <property type="match status" value="1"/>
</dbReference>
<dbReference type="GO" id="GO:0008236">
    <property type="term" value="F:serine-type peptidase activity"/>
    <property type="evidence" value="ECO:0007669"/>
    <property type="project" value="UniProtKB-KW"/>
</dbReference>
<reference evidence="7 8" key="1">
    <citation type="journal article" date="2015" name="Nature">
        <title>rRNA introns, odd ribosomes, and small enigmatic genomes across a large radiation of phyla.</title>
        <authorList>
            <person name="Brown C.T."/>
            <person name="Hug L.A."/>
            <person name="Thomas B.C."/>
            <person name="Sharon I."/>
            <person name="Castelle C.J."/>
            <person name="Singh A."/>
            <person name="Wilkins M.J."/>
            <person name="Williams K.H."/>
            <person name="Banfield J.F."/>
        </authorList>
    </citation>
    <scope>NUCLEOTIDE SEQUENCE [LARGE SCALE GENOMIC DNA]</scope>
</reference>
<dbReference type="InterPro" id="IPR041489">
    <property type="entry name" value="PDZ_6"/>
</dbReference>
<dbReference type="Pfam" id="PF22694">
    <property type="entry name" value="CtpB_N-like"/>
    <property type="match status" value="1"/>
</dbReference>
<dbReference type="FunFam" id="2.30.42.10:FF:000063">
    <property type="entry name" value="Peptidase, S41 family"/>
    <property type="match status" value="1"/>
</dbReference>
<dbReference type="InterPro" id="IPR036034">
    <property type="entry name" value="PDZ_sf"/>
</dbReference>
<protein>
    <submittedName>
        <fullName evidence="7">Carboxyl-terminal protease</fullName>
    </submittedName>
</protein>
<dbReference type="Proteomes" id="UP000034646">
    <property type="component" value="Unassembled WGS sequence"/>
</dbReference>
<accession>A0A0G1GQJ8</accession>
<proteinExistence type="inferred from homology"/>
<comment type="caution">
    <text evidence="7">The sequence shown here is derived from an EMBL/GenBank/DDBJ whole genome shotgun (WGS) entry which is preliminary data.</text>
</comment>
<dbReference type="EMBL" id="LCFS01000004">
    <property type="protein sequence ID" value="KKT00969.1"/>
    <property type="molecule type" value="Genomic_DNA"/>
</dbReference>
<sequence>MNQFFTTKPVKFVVAILLLALVFVVGVYVGTNNRPEIEKVMGISGKETAVATNADFSPFWKVWNVINEKSPNAGKISDQDKVYGAISGLIGSLDDPYSVFFNPEETKSFEEEIAGNFDGIGMEVGLKDKVLTVIAPLKDTPAYRADIRPGDKVIKIDDTPTAGLSIEEAIKLIRGPKGTSVMLTILREGIEQPKEITIMRDTISIPTLDTEIGKDGIFVIKLYSFSANS</sequence>
<dbReference type="GO" id="GO:0007165">
    <property type="term" value="P:signal transduction"/>
    <property type="evidence" value="ECO:0007669"/>
    <property type="project" value="TreeGrafter"/>
</dbReference>
<keyword evidence="2 7" id="KW-0645">Protease</keyword>
<dbReference type="PROSITE" id="PS50106">
    <property type="entry name" value="PDZ"/>
    <property type="match status" value="1"/>
</dbReference>
<dbReference type="GO" id="GO:0006508">
    <property type="term" value="P:proteolysis"/>
    <property type="evidence" value="ECO:0007669"/>
    <property type="project" value="UniProtKB-KW"/>
</dbReference>
<dbReference type="InterPro" id="IPR001478">
    <property type="entry name" value="PDZ"/>
</dbReference>
<feature type="non-terminal residue" evidence="7">
    <location>
        <position position="229"/>
    </location>
</feature>
<evidence type="ECO:0000256" key="5">
    <source>
        <dbReference type="SAM" id="Phobius"/>
    </source>
</evidence>
<evidence type="ECO:0000256" key="1">
    <source>
        <dbReference type="ARBA" id="ARBA00009179"/>
    </source>
</evidence>
<keyword evidence="5" id="KW-0812">Transmembrane</keyword>
<dbReference type="SMART" id="SM00228">
    <property type="entry name" value="PDZ"/>
    <property type="match status" value="1"/>
</dbReference>
<evidence type="ECO:0000313" key="8">
    <source>
        <dbReference type="Proteomes" id="UP000034646"/>
    </source>
</evidence>
<dbReference type="InterPro" id="IPR055210">
    <property type="entry name" value="CtpA/B_N"/>
</dbReference>
<comment type="similarity">
    <text evidence="1">Belongs to the peptidase S41A family.</text>
</comment>
<keyword evidence="4" id="KW-0720">Serine protease</keyword>
<evidence type="ECO:0000313" key="7">
    <source>
        <dbReference type="EMBL" id="KKT00969.1"/>
    </source>
</evidence>
<evidence type="ECO:0000259" key="6">
    <source>
        <dbReference type="PROSITE" id="PS50106"/>
    </source>
</evidence>
<dbReference type="SUPFAM" id="SSF50156">
    <property type="entry name" value="PDZ domain-like"/>
    <property type="match status" value="1"/>
</dbReference>
<dbReference type="Gene3D" id="3.30.750.44">
    <property type="match status" value="1"/>
</dbReference>
<gene>
    <name evidence="7" type="ORF">UV76_C0004G0001</name>
</gene>
<evidence type="ECO:0000256" key="2">
    <source>
        <dbReference type="ARBA" id="ARBA00022670"/>
    </source>
</evidence>
<keyword evidence="5" id="KW-0472">Membrane</keyword>
<feature type="transmembrane region" description="Helical" evidence="5">
    <location>
        <begin position="12"/>
        <end position="31"/>
    </location>
</feature>
<feature type="domain" description="PDZ" evidence="6">
    <location>
        <begin position="106"/>
        <end position="188"/>
    </location>
</feature>
<dbReference type="Pfam" id="PF17820">
    <property type="entry name" value="PDZ_6"/>
    <property type="match status" value="1"/>
</dbReference>
<dbReference type="AlphaFoldDB" id="A0A0G1GQJ8"/>
<dbReference type="PANTHER" id="PTHR32060">
    <property type="entry name" value="TAIL-SPECIFIC PROTEASE"/>
    <property type="match status" value="1"/>
</dbReference>
<keyword evidence="5" id="KW-1133">Transmembrane helix</keyword>
<evidence type="ECO:0000256" key="4">
    <source>
        <dbReference type="ARBA" id="ARBA00022825"/>
    </source>
</evidence>
<dbReference type="GO" id="GO:0004175">
    <property type="term" value="F:endopeptidase activity"/>
    <property type="evidence" value="ECO:0007669"/>
    <property type="project" value="TreeGrafter"/>
</dbReference>
<dbReference type="GO" id="GO:0030288">
    <property type="term" value="C:outer membrane-bounded periplasmic space"/>
    <property type="evidence" value="ECO:0007669"/>
    <property type="project" value="TreeGrafter"/>
</dbReference>